<comment type="caution">
    <text evidence="1">The sequence shown here is derived from an EMBL/GenBank/DDBJ whole genome shotgun (WGS) entry which is preliminary data.</text>
</comment>
<evidence type="ECO:0000313" key="1">
    <source>
        <dbReference type="EMBL" id="CAG8510381.1"/>
    </source>
</evidence>
<evidence type="ECO:0000313" key="2">
    <source>
        <dbReference type="Proteomes" id="UP000789920"/>
    </source>
</evidence>
<accession>A0ACA9L7U8</accession>
<keyword evidence="2" id="KW-1185">Reference proteome</keyword>
<reference evidence="1" key="1">
    <citation type="submission" date="2021-06" db="EMBL/GenBank/DDBJ databases">
        <authorList>
            <person name="Kallberg Y."/>
            <person name="Tangrot J."/>
            <person name="Rosling A."/>
        </authorList>
    </citation>
    <scope>NUCLEOTIDE SEQUENCE</scope>
    <source>
        <strain evidence="1">MA461A</strain>
    </source>
</reference>
<gene>
    <name evidence="1" type="ORF">RPERSI_LOCUS2231</name>
</gene>
<sequence>GDVSIDQIKVIFVLVGAYPAALGLRFIRIPELRHLYNIAASLFIFLGVFDLFDAVRILFVNSLVVYLIMLYIKNHWGPKLAFIFLLTHMSMSHIYRQLLAVSTAEYDATGPEMVIVIKLTSLAYCIYDGQNLNLKEVEQESDDQSLHPRQKSFTNRIIDSSIDVAQFTPRQLKKAVPANKFPSLLEYFGFIFYFPSIMVGPAIEFEDYRQWAASSGEFENMPNDLGLKQALSKLWFGFFILAMSFAFGGRYPISWTLTEDYKKLKLLDRIWFVQMACSCARFRFYIVWLMSEGSMILSGLGYNGRDGKGNPRFDRVVNIDVFAYETSDNPRALIQSWNCQTDKWLKNYVYLRLSPPGQRPTFYTTFTTFAICAIWHGYYPGYYCTFLSAACLVNCHRSKCFRSYLIS</sequence>
<dbReference type="Proteomes" id="UP000789920">
    <property type="component" value="Unassembled WGS sequence"/>
</dbReference>
<protein>
    <submittedName>
        <fullName evidence="1">15739_t:CDS:1</fullName>
    </submittedName>
</protein>
<feature type="non-terminal residue" evidence="1">
    <location>
        <position position="1"/>
    </location>
</feature>
<organism evidence="1 2">
    <name type="scientific">Racocetra persica</name>
    <dbReference type="NCBI Taxonomy" id="160502"/>
    <lineage>
        <taxon>Eukaryota</taxon>
        <taxon>Fungi</taxon>
        <taxon>Fungi incertae sedis</taxon>
        <taxon>Mucoromycota</taxon>
        <taxon>Glomeromycotina</taxon>
        <taxon>Glomeromycetes</taxon>
        <taxon>Diversisporales</taxon>
        <taxon>Gigasporaceae</taxon>
        <taxon>Racocetra</taxon>
    </lineage>
</organism>
<proteinExistence type="predicted"/>
<dbReference type="EMBL" id="CAJVQC010002367">
    <property type="protein sequence ID" value="CAG8510381.1"/>
    <property type="molecule type" value="Genomic_DNA"/>
</dbReference>
<name>A0ACA9L7U8_9GLOM</name>